<dbReference type="EMBL" id="CAHIKZ030000968">
    <property type="protein sequence ID" value="CAE1247306.1"/>
    <property type="molecule type" value="Genomic_DNA"/>
</dbReference>
<dbReference type="AlphaFoldDB" id="A0A812C1T4"/>
<evidence type="ECO:0000256" key="3">
    <source>
        <dbReference type="SAM" id="Phobius"/>
    </source>
</evidence>
<evidence type="ECO:0000256" key="1">
    <source>
        <dbReference type="ARBA" id="ARBA00023098"/>
    </source>
</evidence>
<dbReference type="Pfam" id="PF01734">
    <property type="entry name" value="Patatin"/>
    <property type="match status" value="1"/>
</dbReference>
<proteinExistence type="predicted"/>
<feature type="transmembrane region" description="Helical" evidence="3">
    <location>
        <begin position="64"/>
        <end position="81"/>
    </location>
</feature>
<dbReference type="PROSITE" id="PS51635">
    <property type="entry name" value="PNPLA"/>
    <property type="match status" value="1"/>
</dbReference>
<accession>A0A812C1T4</accession>
<sequence>MKARQRRPIEEKAVAGLLPIANINAQNFDIHNLVFAGGCAESSSYAGAISVLEKLGLMPKVKRFAGVGTGAIVATFLALGLDSNELQKAFNEHLDNMLADDEFGYENLLENLKQNYGWNTGTKFLEWFAQLLESKGFDSELSLLQLYEKTGNELCLVVINVDPLALEYYHPKITPHLTIKRAVFQALSIPGIFAPTKYGDTEETSLHLNASLMCTYPIECFDGWLLSMADEDCFLNKLECPNDFFSTEKSLGTKNKRTLGFFRFDKNQENTCQTFIKRLIDVNANIKIPNTTLGQKYKQHCQTRITLNNKFSLLRKTCTAFLSMADGIEDEQGTIPIDSLAQKLFTDKSLSKTDCQHLFPQFGRSLSDLKAFLSSISNTDTTLTRRCLNLFFQTKTLELLDRYSDLLKTTPNNLQTYFTTVYDALQNTAMNFSQSDYDRSVGIFTAHVYSRHLDFDDDDQSFLYRQGWNATVAYLRQTNKNTAQVQTVSVVSTDCLN</sequence>
<dbReference type="SUPFAM" id="SSF52151">
    <property type="entry name" value="FabD/lysophospholipase-like"/>
    <property type="match status" value="1"/>
</dbReference>
<dbReference type="Proteomes" id="UP000597762">
    <property type="component" value="Unassembled WGS sequence"/>
</dbReference>
<dbReference type="PANTHER" id="PTHR46394">
    <property type="entry name" value="ANNEXIN"/>
    <property type="match status" value="1"/>
</dbReference>
<comment type="caution">
    <text evidence="5">The sequence shown here is derived from an EMBL/GenBank/DDBJ whole genome shotgun (WGS) entry which is preliminary data.</text>
</comment>
<organism evidence="5 6">
    <name type="scientific">Acanthosepion pharaonis</name>
    <name type="common">Pharaoh cuttlefish</name>
    <name type="synonym">Sepia pharaonis</name>
    <dbReference type="NCBI Taxonomy" id="158019"/>
    <lineage>
        <taxon>Eukaryota</taxon>
        <taxon>Metazoa</taxon>
        <taxon>Spiralia</taxon>
        <taxon>Lophotrochozoa</taxon>
        <taxon>Mollusca</taxon>
        <taxon>Cephalopoda</taxon>
        <taxon>Coleoidea</taxon>
        <taxon>Decapodiformes</taxon>
        <taxon>Sepiida</taxon>
        <taxon>Sepiina</taxon>
        <taxon>Sepiidae</taxon>
        <taxon>Acanthosepion</taxon>
    </lineage>
</organism>
<dbReference type="GO" id="GO:0006629">
    <property type="term" value="P:lipid metabolic process"/>
    <property type="evidence" value="ECO:0007669"/>
    <property type="project" value="UniProtKB-KW"/>
</dbReference>
<dbReference type="PANTHER" id="PTHR46394:SF1">
    <property type="entry name" value="PNPLA DOMAIN-CONTAINING PROTEIN"/>
    <property type="match status" value="1"/>
</dbReference>
<feature type="domain" description="PNPLA" evidence="4">
    <location>
        <begin position="33"/>
        <end position="222"/>
    </location>
</feature>
<dbReference type="InterPro" id="IPR052580">
    <property type="entry name" value="Lipid_Hydrolase"/>
</dbReference>
<keyword evidence="6" id="KW-1185">Reference proteome</keyword>
<evidence type="ECO:0000313" key="5">
    <source>
        <dbReference type="EMBL" id="CAE1247306.1"/>
    </source>
</evidence>
<keyword evidence="1" id="KW-0443">Lipid metabolism</keyword>
<evidence type="ECO:0000259" key="4">
    <source>
        <dbReference type="PROSITE" id="PS51635"/>
    </source>
</evidence>
<keyword evidence="3" id="KW-1133">Transmembrane helix</keyword>
<name>A0A812C1T4_ACAPH</name>
<dbReference type="InterPro" id="IPR002641">
    <property type="entry name" value="PNPLA_dom"/>
</dbReference>
<dbReference type="OrthoDB" id="412240at2759"/>
<evidence type="ECO:0000313" key="6">
    <source>
        <dbReference type="Proteomes" id="UP000597762"/>
    </source>
</evidence>
<keyword evidence="3" id="KW-0472">Membrane</keyword>
<gene>
    <name evidence="5" type="ORF">SPHA_25590</name>
</gene>
<reference evidence="5" key="1">
    <citation type="submission" date="2021-01" db="EMBL/GenBank/DDBJ databases">
        <authorList>
            <person name="Li R."/>
            <person name="Bekaert M."/>
        </authorList>
    </citation>
    <scope>NUCLEOTIDE SEQUENCE</scope>
    <source>
        <strain evidence="5">Farmed</strain>
    </source>
</reference>
<dbReference type="InterPro" id="IPR016035">
    <property type="entry name" value="Acyl_Trfase/lysoPLipase"/>
</dbReference>
<dbReference type="Gene3D" id="3.40.1090.10">
    <property type="entry name" value="Cytosolic phospholipase A2 catalytic domain"/>
    <property type="match status" value="1"/>
</dbReference>
<evidence type="ECO:0000256" key="2">
    <source>
        <dbReference type="PROSITE-ProRule" id="PRU01161"/>
    </source>
</evidence>
<keyword evidence="3" id="KW-0812">Transmembrane</keyword>
<comment type="caution">
    <text evidence="2">Lacks conserved residue(s) required for the propagation of feature annotation.</text>
</comment>
<protein>
    <recommendedName>
        <fullName evidence="4">PNPLA domain-containing protein</fullName>
    </recommendedName>
</protein>